<proteinExistence type="predicted"/>
<sequence length="46" mass="4884">MIYGYARVSTAARSRLKKLMAKLIAGDVVVIPAVGVPPGNIVRPYA</sequence>
<evidence type="ECO:0000313" key="1">
    <source>
        <dbReference type="EMBL" id="MCW3476310.1"/>
    </source>
</evidence>
<dbReference type="EMBL" id="JAPDNT010000017">
    <property type="protein sequence ID" value="MCW3476310.1"/>
    <property type="molecule type" value="Genomic_DNA"/>
</dbReference>
<organism evidence="1 2">
    <name type="scientific">Limobrevibacterium gyesilva</name>
    <dbReference type="NCBI Taxonomy" id="2991712"/>
    <lineage>
        <taxon>Bacteria</taxon>
        <taxon>Pseudomonadati</taxon>
        <taxon>Pseudomonadota</taxon>
        <taxon>Alphaproteobacteria</taxon>
        <taxon>Acetobacterales</taxon>
        <taxon>Acetobacteraceae</taxon>
        <taxon>Limobrevibacterium</taxon>
    </lineage>
</organism>
<protein>
    <submittedName>
        <fullName evidence="1">Uncharacterized protein</fullName>
    </submittedName>
</protein>
<name>A0AA41YP41_9PROT</name>
<dbReference type="AlphaFoldDB" id="A0AA41YP41"/>
<keyword evidence="2" id="KW-1185">Reference proteome</keyword>
<comment type="caution">
    <text evidence="1">The sequence shown here is derived from an EMBL/GenBank/DDBJ whole genome shotgun (WGS) entry which is preliminary data.</text>
</comment>
<dbReference type="RefSeq" id="WP_264715082.1">
    <property type="nucleotide sequence ID" value="NZ_JAPDNT010000017.1"/>
</dbReference>
<evidence type="ECO:0000313" key="2">
    <source>
        <dbReference type="Proteomes" id="UP001165679"/>
    </source>
</evidence>
<dbReference type="Proteomes" id="UP001165679">
    <property type="component" value="Unassembled WGS sequence"/>
</dbReference>
<reference evidence="1" key="2">
    <citation type="submission" date="2022-10" db="EMBL/GenBank/DDBJ databases">
        <authorList>
            <person name="Trinh H.N."/>
        </authorList>
    </citation>
    <scope>NUCLEOTIDE SEQUENCE</scope>
    <source>
        <strain evidence="1">RN2-1</strain>
    </source>
</reference>
<accession>A0AA41YP41</accession>
<gene>
    <name evidence="1" type="ORF">OL599_17195</name>
</gene>
<reference evidence="1" key="1">
    <citation type="submission" date="2022-09" db="EMBL/GenBank/DDBJ databases">
        <title>Rhodovastum sp. nov. RN2-1 isolated from soil in Seongnam, South Korea.</title>
        <authorList>
            <person name="Le N.T."/>
        </authorList>
    </citation>
    <scope>NUCLEOTIDE SEQUENCE</scope>
    <source>
        <strain evidence="1">RN2-1</strain>
    </source>
</reference>